<evidence type="ECO:0000256" key="3">
    <source>
        <dbReference type="ARBA" id="ARBA00022448"/>
    </source>
</evidence>
<feature type="transmembrane region" description="Helical" evidence="9">
    <location>
        <begin position="165"/>
        <end position="183"/>
    </location>
</feature>
<feature type="transmembrane region" description="Helical" evidence="9">
    <location>
        <begin position="27"/>
        <end position="48"/>
    </location>
</feature>
<dbReference type="EMBL" id="DSIY01000315">
    <property type="protein sequence ID" value="HEG92450.1"/>
    <property type="molecule type" value="Genomic_DNA"/>
</dbReference>
<feature type="transmembrane region" description="Helical" evidence="9">
    <location>
        <begin position="77"/>
        <end position="96"/>
    </location>
</feature>
<dbReference type="InterPro" id="IPR006043">
    <property type="entry name" value="NCS2"/>
</dbReference>
<evidence type="ECO:0000256" key="8">
    <source>
        <dbReference type="SAM" id="MobiDB-lite"/>
    </source>
</evidence>
<keyword evidence="5 9" id="KW-0812">Transmembrane</keyword>
<dbReference type="InterPro" id="IPR006042">
    <property type="entry name" value="Xan_ur_permease"/>
</dbReference>
<comment type="similarity">
    <text evidence="2">Belongs to the nucleobase:cation symporter-2 (NCS2) (TC 2.A.40) family.</text>
</comment>
<dbReference type="PANTHER" id="PTHR42810">
    <property type="entry name" value="PURINE PERMEASE C1399.01C-RELATED"/>
    <property type="match status" value="1"/>
</dbReference>
<evidence type="ECO:0000256" key="9">
    <source>
        <dbReference type="SAM" id="Phobius"/>
    </source>
</evidence>
<feature type="transmembrane region" description="Helical" evidence="9">
    <location>
        <begin position="380"/>
        <end position="400"/>
    </location>
</feature>
<name>A0A831TI68_9BACT</name>
<dbReference type="GO" id="GO:0042907">
    <property type="term" value="F:xanthine transmembrane transporter activity"/>
    <property type="evidence" value="ECO:0007669"/>
    <property type="project" value="TreeGrafter"/>
</dbReference>
<gene>
    <name evidence="10" type="ORF">ENP34_13600</name>
</gene>
<feature type="transmembrane region" description="Helical" evidence="9">
    <location>
        <begin position="407"/>
        <end position="426"/>
    </location>
</feature>
<evidence type="ECO:0000256" key="6">
    <source>
        <dbReference type="ARBA" id="ARBA00022989"/>
    </source>
</evidence>
<feature type="region of interest" description="Disordered" evidence="8">
    <location>
        <begin position="440"/>
        <end position="465"/>
    </location>
</feature>
<keyword evidence="4" id="KW-1003">Cell membrane</keyword>
<organism evidence="10">
    <name type="scientific">Thermorudis peleae</name>
    <dbReference type="NCBI Taxonomy" id="1382356"/>
    <lineage>
        <taxon>Bacteria</taxon>
        <taxon>Pseudomonadati</taxon>
        <taxon>Thermomicrobiota</taxon>
        <taxon>Thermomicrobia</taxon>
        <taxon>Thermomicrobia incertae sedis</taxon>
        <taxon>Thermorudis</taxon>
    </lineage>
</organism>
<keyword evidence="7 9" id="KW-0472">Membrane</keyword>
<feature type="transmembrane region" description="Helical" evidence="9">
    <location>
        <begin position="190"/>
        <end position="209"/>
    </location>
</feature>
<feature type="transmembrane region" description="Helical" evidence="9">
    <location>
        <begin position="320"/>
        <end position="339"/>
    </location>
</feature>
<feature type="transmembrane region" description="Helical" evidence="9">
    <location>
        <begin position="54"/>
        <end position="70"/>
    </location>
</feature>
<evidence type="ECO:0000313" key="10">
    <source>
        <dbReference type="EMBL" id="HEG92450.1"/>
    </source>
</evidence>
<keyword evidence="6 9" id="KW-1133">Transmembrane helix</keyword>
<dbReference type="AlphaFoldDB" id="A0A831TI68"/>
<evidence type="ECO:0000256" key="2">
    <source>
        <dbReference type="ARBA" id="ARBA00008821"/>
    </source>
</evidence>
<feature type="transmembrane region" description="Helical" evidence="9">
    <location>
        <begin position="108"/>
        <end position="128"/>
    </location>
</feature>
<feature type="transmembrane region" description="Helical" evidence="9">
    <location>
        <begin position="140"/>
        <end position="159"/>
    </location>
</feature>
<feature type="transmembrane region" description="Helical" evidence="9">
    <location>
        <begin position="287"/>
        <end position="308"/>
    </location>
</feature>
<dbReference type="PANTHER" id="PTHR42810:SF4">
    <property type="entry name" value="URIC ACID TRANSPORTER UACT"/>
    <property type="match status" value="1"/>
</dbReference>
<proteinExistence type="inferred from homology"/>
<feature type="transmembrane region" description="Helical" evidence="9">
    <location>
        <begin position="249"/>
        <end position="266"/>
    </location>
</feature>
<evidence type="ECO:0000256" key="5">
    <source>
        <dbReference type="ARBA" id="ARBA00022692"/>
    </source>
</evidence>
<accession>A0A831TI68</accession>
<evidence type="ECO:0000256" key="7">
    <source>
        <dbReference type="ARBA" id="ARBA00023136"/>
    </source>
</evidence>
<evidence type="ECO:0000256" key="4">
    <source>
        <dbReference type="ARBA" id="ARBA00022475"/>
    </source>
</evidence>
<protein>
    <submittedName>
        <fullName evidence="10">Pyrimidine utilization transport protein G</fullName>
    </submittedName>
</protein>
<dbReference type="GO" id="GO:0005886">
    <property type="term" value="C:plasma membrane"/>
    <property type="evidence" value="ECO:0007669"/>
    <property type="project" value="UniProtKB-SubCell"/>
</dbReference>
<sequence length="465" mass="48128">MVLQLTWREKTGGVIAPDERLPWGQTVALGLQHVLAMFGATVVAPLVMGFDPNLAIFFSGIGTLIFFVFVGGRVPSYLGSSFSFIGPIAAAIGSPAAGNFNPADIPKALGGIIAAGLLYTIIGLIVHISGTAWIDRLMPPVVTGSVVMIIGLNLAPAAWGLVQQGPFLAIVTLFAVLIVGLYTRGIWARLPVLLGTVIGYVVALILGGTSPEGRQIWFFQVQGVDLSAVRDAAWFGLPDFVGPAFDTRAVTLIAPVAIVLVAENFGHIKAVEAMTSRNMTRYLGRAFMGDGVATMVAGTGGGTGVTTYAENIGVMAMTRVYSTIIFPIAALVAILLGLSPKFGALVQSIPAGVLGGITTVLFGLIAVTGGRIWVEGGVDFTKGINLFIAAVALILGAADYKLRLGDFEFAGIALGTFGAIILYQLFKGAPQAFGEFEAAPAEAGAVEPPPGVEPEPGRQSGSGGR</sequence>
<reference evidence="10" key="1">
    <citation type="journal article" date="2020" name="mSystems">
        <title>Genome- and Community-Level Interaction Insights into Carbon Utilization and Element Cycling Functions of Hydrothermarchaeota in Hydrothermal Sediment.</title>
        <authorList>
            <person name="Zhou Z."/>
            <person name="Liu Y."/>
            <person name="Xu W."/>
            <person name="Pan J."/>
            <person name="Luo Z.H."/>
            <person name="Li M."/>
        </authorList>
    </citation>
    <scope>NUCLEOTIDE SEQUENCE [LARGE SCALE GENOMIC DNA]</scope>
    <source>
        <strain evidence="10">SpSt-210</strain>
    </source>
</reference>
<dbReference type="NCBIfam" id="TIGR00801">
    <property type="entry name" value="ncs2"/>
    <property type="match status" value="1"/>
</dbReference>
<evidence type="ECO:0000256" key="1">
    <source>
        <dbReference type="ARBA" id="ARBA00004651"/>
    </source>
</evidence>
<keyword evidence="3" id="KW-0813">Transport</keyword>
<dbReference type="Pfam" id="PF00860">
    <property type="entry name" value="Xan_ur_permease"/>
    <property type="match status" value="1"/>
</dbReference>
<feature type="transmembrane region" description="Helical" evidence="9">
    <location>
        <begin position="351"/>
        <end position="374"/>
    </location>
</feature>
<comment type="caution">
    <text evidence="10">The sequence shown here is derived from an EMBL/GenBank/DDBJ whole genome shotgun (WGS) entry which is preliminary data.</text>
</comment>
<comment type="subcellular location">
    <subcellularLocation>
        <location evidence="1">Cell membrane</location>
        <topology evidence="1">Multi-pass membrane protein</topology>
    </subcellularLocation>
</comment>